<feature type="signal peptide" evidence="1">
    <location>
        <begin position="1"/>
        <end position="26"/>
    </location>
</feature>
<dbReference type="RefSeq" id="WP_074946365.1">
    <property type="nucleotide sequence ID" value="NZ_CAJJDZ010000001.1"/>
</dbReference>
<organism evidence="3 4">
    <name type="scientific">Acinetobacter bohemicus</name>
    <dbReference type="NCBI Taxonomy" id="1435036"/>
    <lineage>
        <taxon>Bacteria</taxon>
        <taxon>Pseudomonadati</taxon>
        <taxon>Pseudomonadota</taxon>
        <taxon>Gammaproteobacteria</taxon>
        <taxon>Moraxellales</taxon>
        <taxon>Moraxellaceae</taxon>
        <taxon>Acinetobacter</taxon>
    </lineage>
</organism>
<dbReference type="SMART" id="SM00867">
    <property type="entry name" value="YceI"/>
    <property type="match status" value="1"/>
</dbReference>
<proteinExistence type="predicted"/>
<evidence type="ECO:0000313" key="4">
    <source>
        <dbReference type="Proteomes" id="UP000182827"/>
    </source>
</evidence>
<accession>A0A1I6U527</accession>
<dbReference type="InterPro" id="IPR007372">
    <property type="entry name" value="Lipid/polyisoprenoid-bd_YceI"/>
</dbReference>
<reference evidence="4" key="1">
    <citation type="submission" date="2016-10" db="EMBL/GenBank/DDBJ databases">
        <authorList>
            <person name="Varghese N."/>
            <person name="Submissions S."/>
        </authorList>
    </citation>
    <scope>NUCLEOTIDE SEQUENCE [LARGE SCALE GENOMIC DNA]</scope>
    <source>
        <strain evidence="4">ANC 5076</strain>
    </source>
</reference>
<dbReference type="AlphaFoldDB" id="A0A1I6U527"/>
<sequence>MNITTTMKSVLLAGAMSLNIVAQVNAQEWALTAQTYVGFDIQSMGFSIVKGKFNQVQSSMSFDLEAPQNASAAFVLDINSLSLSKPSLRNLILGEDLFYAEKYTTATFNSQEFIFLGNDHYSIKGDLTLRGITKPVILDTFLKPNTTNPQLIDVEAKAVVNRSDFGMKKAFGGIGEKVRIEVSGQWQIK</sequence>
<dbReference type="InterPro" id="IPR036761">
    <property type="entry name" value="TTHA0802/YceI-like_sf"/>
</dbReference>
<keyword evidence="4" id="KW-1185">Reference proteome</keyword>
<dbReference type="PANTHER" id="PTHR34406:SF1">
    <property type="entry name" value="PROTEIN YCEI"/>
    <property type="match status" value="1"/>
</dbReference>
<evidence type="ECO:0000259" key="2">
    <source>
        <dbReference type="SMART" id="SM00867"/>
    </source>
</evidence>
<protein>
    <submittedName>
        <fullName evidence="3">Polyisoprenoid-binding protein YceI</fullName>
    </submittedName>
</protein>
<dbReference type="PANTHER" id="PTHR34406">
    <property type="entry name" value="PROTEIN YCEI"/>
    <property type="match status" value="1"/>
</dbReference>
<evidence type="ECO:0000256" key="1">
    <source>
        <dbReference type="SAM" id="SignalP"/>
    </source>
</evidence>
<dbReference type="Proteomes" id="UP000182827">
    <property type="component" value="Unassembled WGS sequence"/>
</dbReference>
<feature type="chain" id="PRO_5010297015" evidence="1">
    <location>
        <begin position="27"/>
        <end position="189"/>
    </location>
</feature>
<gene>
    <name evidence="3" type="ORF">SAMN05444586_101467</name>
</gene>
<dbReference type="Pfam" id="PF04264">
    <property type="entry name" value="YceI"/>
    <property type="match status" value="1"/>
</dbReference>
<name>A0A1I6U527_9GAMM</name>
<dbReference type="EMBL" id="FOZU01000014">
    <property type="protein sequence ID" value="SFS96478.1"/>
    <property type="molecule type" value="Genomic_DNA"/>
</dbReference>
<feature type="domain" description="Lipid/polyisoprenoid-binding YceI-like" evidence="2">
    <location>
        <begin position="28"/>
        <end position="187"/>
    </location>
</feature>
<dbReference type="SUPFAM" id="SSF101874">
    <property type="entry name" value="YceI-like"/>
    <property type="match status" value="1"/>
</dbReference>
<dbReference type="Gene3D" id="2.40.128.110">
    <property type="entry name" value="Lipid/polyisoprenoid-binding, YceI-like"/>
    <property type="match status" value="1"/>
</dbReference>
<evidence type="ECO:0000313" key="3">
    <source>
        <dbReference type="EMBL" id="SFS96478.1"/>
    </source>
</evidence>
<keyword evidence="1" id="KW-0732">Signal</keyword>